<dbReference type="PANTHER" id="PTHR43280:SF2">
    <property type="entry name" value="HTH-TYPE TRANSCRIPTIONAL REGULATOR EXSA"/>
    <property type="match status" value="1"/>
</dbReference>
<dbReference type="PROSITE" id="PS01124">
    <property type="entry name" value="HTH_ARAC_FAMILY_2"/>
    <property type="match status" value="1"/>
</dbReference>
<dbReference type="PANTHER" id="PTHR43280">
    <property type="entry name" value="ARAC-FAMILY TRANSCRIPTIONAL REGULATOR"/>
    <property type="match status" value="1"/>
</dbReference>
<organism evidence="8 9">
    <name type="scientific">Bacillus xiapuensis</name>
    <dbReference type="NCBI Taxonomy" id="2014075"/>
    <lineage>
        <taxon>Bacteria</taxon>
        <taxon>Bacillati</taxon>
        <taxon>Bacillota</taxon>
        <taxon>Bacilli</taxon>
        <taxon>Bacillales</taxon>
        <taxon>Bacillaceae</taxon>
        <taxon>Bacillus</taxon>
    </lineage>
</organism>
<dbReference type="Pfam" id="PF17853">
    <property type="entry name" value="GGDEF_2"/>
    <property type="match status" value="1"/>
</dbReference>
<dbReference type="InterPro" id="IPR009057">
    <property type="entry name" value="Homeodomain-like_sf"/>
</dbReference>
<protein>
    <submittedName>
        <fullName evidence="8">Response regulator</fullName>
    </submittedName>
</protein>
<evidence type="ECO:0000256" key="2">
    <source>
        <dbReference type="ARBA" id="ARBA00023125"/>
    </source>
</evidence>
<dbReference type="InterPro" id="IPR018062">
    <property type="entry name" value="HTH_AraC-typ_CS"/>
</dbReference>
<feature type="domain" description="HTH araC/xylS-type" evidence="6">
    <location>
        <begin position="429"/>
        <end position="527"/>
    </location>
</feature>
<dbReference type="RefSeq" id="WP_327968218.1">
    <property type="nucleotide sequence ID" value="NZ_JARMQG010000148.1"/>
</dbReference>
<evidence type="ECO:0000256" key="4">
    <source>
        <dbReference type="PROSITE-ProRule" id="PRU00169"/>
    </source>
</evidence>
<dbReference type="InterPro" id="IPR018060">
    <property type="entry name" value="HTH_AraC"/>
</dbReference>
<evidence type="ECO:0000256" key="5">
    <source>
        <dbReference type="SAM" id="Coils"/>
    </source>
</evidence>
<dbReference type="InterPro" id="IPR020449">
    <property type="entry name" value="Tscrpt_reg_AraC-type_HTH"/>
</dbReference>
<feature type="domain" description="Response regulatory" evidence="7">
    <location>
        <begin position="3"/>
        <end position="120"/>
    </location>
</feature>
<keyword evidence="5" id="KW-0175">Coiled coil</keyword>
<comment type="caution">
    <text evidence="8">The sequence shown here is derived from an EMBL/GenBank/DDBJ whole genome shotgun (WGS) entry which is preliminary data.</text>
</comment>
<dbReference type="PROSITE" id="PS00041">
    <property type="entry name" value="HTH_ARAC_FAMILY_1"/>
    <property type="match status" value="1"/>
</dbReference>
<dbReference type="EMBL" id="JARMQG010000148">
    <property type="protein sequence ID" value="MED3563182.1"/>
    <property type="molecule type" value="Genomic_DNA"/>
</dbReference>
<dbReference type="SMART" id="SM00448">
    <property type="entry name" value="REC"/>
    <property type="match status" value="1"/>
</dbReference>
<accession>A0ABU6NCX6</accession>
<keyword evidence="2" id="KW-0238">DNA-binding</keyword>
<keyword evidence="1" id="KW-0805">Transcription regulation</keyword>
<dbReference type="SUPFAM" id="SSF46689">
    <property type="entry name" value="Homeodomain-like"/>
    <property type="match status" value="2"/>
</dbReference>
<dbReference type="InterPro" id="IPR011006">
    <property type="entry name" value="CheY-like_superfamily"/>
</dbReference>
<name>A0ABU6NCX6_9BACI</name>
<keyword evidence="3" id="KW-0804">Transcription</keyword>
<dbReference type="PRINTS" id="PR00032">
    <property type="entry name" value="HTHARAC"/>
</dbReference>
<dbReference type="SMART" id="SM00342">
    <property type="entry name" value="HTH_ARAC"/>
    <property type="match status" value="1"/>
</dbReference>
<evidence type="ECO:0000259" key="6">
    <source>
        <dbReference type="PROSITE" id="PS01124"/>
    </source>
</evidence>
<evidence type="ECO:0000259" key="7">
    <source>
        <dbReference type="PROSITE" id="PS50110"/>
    </source>
</evidence>
<dbReference type="InterPro" id="IPR001789">
    <property type="entry name" value="Sig_transdc_resp-reg_receiver"/>
</dbReference>
<sequence length="531" mass="61248">MLKILLVDDEALERKAIGKMITKGMEGVEVIGEAPNGRKAVELAIERKPDIIFMDIKMPGMDGVQAVKEIRKLAPEIKFIMVSAFNTFEYAKEVMQQGVKEYILKPSRKQDILEALGRVAAEIYEERKQKEEQQILRENLNRAVTIAQKEWVSSLIINQVQDITFEEWGQLLGVEITTGYIMLFSLQPKDSKEINTTGKQNWYTWLKNALHLVVKKQEIMIGPLIESQVPVLFLWRKSDEKLLFKSLSQNVIEHILALFQKESFQVDLRIGVGHPYHRAYELNKSYHEAVMALNQLMKTQNQKYLIGVKQADTEENSTFASKILEMEKKLMEAVRQGNVNKVLFLFDSFITKHQSNKSIEASFVKKSFDELFILLSRMLHDLGVYVERTPEVNQSEDISVLLDTGKARLVSIVQAVQQWRTNHAKGMLQKAKDYIESNYADSITLESVAEYVELSPFYFSKLFKDRFGMTFIDYLTEIRIKEAKAQMDDPAKSLKEICYSIGYKDPNYFSRVFKKLTGTSPTEYRKAVIKK</sequence>
<evidence type="ECO:0000313" key="8">
    <source>
        <dbReference type="EMBL" id="MED3563182.1"/>
    </source>
</evidence>
<dbReference type="Gene3D" id="1.10.10.60">
    <property type="entry name" value="Homeodomain-like"/>
    <property type="match status" value="2"/>
</dbReference>
<feature type="coiled-coil region" evidence="5">
    <location>
        <begin position="113"/>
        <end position="150"/>
    </location>
</feature>
<dbReference type="Proteomes" id="UP001330749">
    <property type="component" value="Unassembled WGS sequence"/>
</dbReference>
<keyword evidence="4" id="KW-0597">Phosphoprotein</keyword>
<dbReference type="SUPFAM" id="SSF52172">
    <property type="entry name" value="CheY-like"/>
    <property type="match status" value="1"/>
</dbReference>
<evidence type="ECO:0000313" key="9">
    <source>
        <dbReference type="Proteomes" id="UP001330749"/>
    </source>
</evidence>
<dbReference type="Pfam" id="PF00072">
    <property type="entry name" value="Response_reg"/>
    <property type="match status" value="1"/>
</dbReference>
<dbReference type="InterPro" id="IPR041522">
    <property type="entry name" value="CdaR_GGDEF"/>
</dbReference>
<feature type="modified residue" description="4-aspartylphosphate" evidence="4">
    <location>
        <position position="55"/>
    </location>
</feature>
<dbReference type="PROSITE" id="PS50110">
    <property type="entry name" value="RESPONSE_REGULATORY"/>
    <property type="match status" value="1"/>
</dbReference>
<evidence type="ECO:0000256" key="3">
    <source>
        <dbReference type="ARBA" id="ARBA00023163"/>
    </source>
</evidence>
<dbReference type="Gene3D" id="3.40.50.2300">
    <property type="match status" value="1"/>
</dbReference>
<proteinExistence type="predicted"/>
<reference evidence="8 9" key="1">
    <citation type="submission" date="2023-03" db="EMBL/GenBank/DDBJ databases">
        <title>Bacillus Genome Sequencing.</title>
        <authorList>
            <person name="Dunlap C."/>
        </authorList>
    </citation>
    <scope>NUCLEOTIDE SEQUENCE [LARGE SCALE GENOMIC DNA]</scope>
    <source>
        <strain evidence="8 9">B-14544</strain>
    </source>
</reference>
<dbReference type="Pfam" id="PF12833">
    <property type="entry name" value="HTH_18"/>
    <property type="match status" value="1"/>
</dbReference>
<keyword evidence="9" id="KW-1185">Reference proteome</keyword>
<evidence type="ECO:0000256" key="1">
    <source>
        <dbReference type="ARBA" id="ARBA00023015"/>
    </source>
</evidence>
<gene>
    <name evidence="8" type="ORF">P4447_12090</name>
</gene>
<dbReference type="CDD" id="cd17536">
    <property type="entry name" value="REC_YesN-like"/>
    <property type="match status" value="1"/>
</dbReference>